<dbReference type="Gene3D" id="3.30.230.10">
    <property type="match status" value="1"/>
</dbReference>
<evidence type="ECO:0000313" key="9">
    <source>
        <dbReference type="Proteomes" id="UP001278571"/>
    </source>
</evidence>
<evidence type="ECO:0000256" key="3">
    <source>
        <dbReference type="ARBA" id="ARBA00022777"/>
    </source>
</evidence>
<evidence type="ECO:0000259" key="7">
    <source>
        <dbReference type="Pfam" id="PF08544"/>
    </source>
</evidence>
<keyword evidence="1" id="KW-0808">Transferase</keyword>
<dbReference type="InterPro" id="IPR036554">
    <property type="entry name" value="GHMP_kinase_C_sf"/>
</dbReference>
<feature type="domain" description="GHMP kinase N-terminal" evidence="6">
    <location>
        <begin position="101"/>
        <end position="166"/>
    </location>
</feature>
<evidence type="ECO:0000256" key="2">
    <source>
        <dbReference type="ARBA" id="ARBA00022741"/>
    </source>
</evidence>
<dbReference type="SUPFAM" id="SSF54211">
    <property type="entry name" value="Ribosomal protein S5 domain 2-like"/>
    <property type="match status" value="1"/>
</dbReference>
<evidence type="ECO:0000256" key="4">
    <source>
        <dbReference type="ARBA" id="ARBA00022840"/>
    </source>
</evidence>
<comment type="caution">
    <text evidence="8">The sequence shown here is derived from an EMBL/GenBank/DDBJ whole genome shotgun (WGS) entry which is preliminary data.</text>
</comment>
<evidence type="ECO:0000256" key="1">
    <source>
        <dbReference type="ARBA" id="ARBA00022679"/>
    </source>
</evidence>
<evidence type="ECO:0000313" key="8">
    <source>
        <dbReference type="EMBL" id="MDX2294547.1"/>
    </source>
</evidence>
<dbReference type="GO" id="GO:0016301">
    <property type="term" value="F:kinase activity"/>
    <property type="evidence" value="ECO:0007669"/>
    <property type="project" value="UniProtKB-KW"/>
</dbReference>
<dbReference type="SUPFAM" id="SSF55060">
    <property type="entry name" value="GHMP Kinase, C-terminal domain"/>
    <property type="match status" value="1"/>
</dbReference>
<dbReference type="InterPro" id="IPR020568">
    <property type="entry name" value="Ribosomal_Su5_D2-typ_SF"/>
</dbReference>
<keyword evidence="2" id="KW-0547">Nucleotide-binding</keyword>
<feature type="region of interest" description="Disordered" evidence="5">
    <location>
        <begin position="321"/>
        <end position="353"/>
    </location>
</feature>
<feature type="region of interest" description="Disordered" evidence="5">
    <location>
        <begin position="1"/>
        <end position="40"/>
    </location>
</feature>
<dbReference type="Pfam" id="PF00288">
    <property type="entry name" value="GHMP_kinases_N"/>
    <property type="match status" value="1"/>
</dbReference>
<dbReference type="InterPro" id="IPR014721">
    <property type="entry name" value="Ribsml_uS5_D2-typ_fold_subgr"/>
</dbReference>
<protein>
    <submittedName>
        <fullName evidence="8">GHMP kinase</fullName>
    </submittedName>
</protein>
<feature type="compositionally biased region" description="Polar residues" evidence="5">
    <location>
        <begin position="341"/>
        <end position="353"/>
    </location>
</feature>
<accession>A0ABU4K9X4</accession>
<dbReference type="RefSeq" id="WP_319010852.1">
    <property type="nucleotide sequence ID" value="NZ_JAWJZF010000393.1"/>
</dbReference>
<dbReference type="EMBL" id="JAWJZF010000393">
    <property type="protein sequence ID" value="MDX2294547.1"/>
    <property type="molecule type" value="Genomic_DNA"/>
</dbReference>
<evidence type="ECO:0000256" key="5">
    <source>
        <dbReference type="SAM" id="MobiDB-lite"/>
    </source>
</evidence>
<name>A0ABU4K9X4_9ACTN</name>
<reference evidence="8 9" key="1">
    <citation type="submission" date="2023-10" db="EMBL/GenBank/DDBJ databases">
        <authorList>
            <person name="Wang X.X."/>
        </authorList>
    </citation>
    <scope>NUCLEOTIDE SEQUENCE [LARGE SCALE GENOMIC DNA]</scope>
    <source>
        <strain evidence="8 9">NBRC 12816</strain>
    </source>
</reference>
<keyword evidence="4" id="KW-0067">ATP-binding</keyword>
<proteinExistence type="predicted"/>
<dbReference type="Pfam" id="PF08544">
    <property type="entry name" value="GHMP_kinases_C"/>
    <property type="match status" value="1"/>
</dbReference>
<evidence type="ECO:0000259" key="6">
    <source>
        <dbReference type="Pfam" id="PF00288"/>
    </source>
</evidence>
<gene>
    <name evidence="8" type="ORF">R2363_20515</name>
</gene>
<dbReference type="InterPro" id="IPR006204">
    <property type="entry name" value="GHMP_kinase_N_dom"/>
</dbReference>
<keyword evidence="9" id="KW-1185">Reference proteome</keyword>
<dbReference type="Proteomes" id="UP001278571">
    <property type="component" value="Unassembled WGS sequence"/>
</dbReference>
<dbReference type="InterPro" id="IPR013750">
    <property type="entry name" value="GHMP_kinase_C_dom"/>
</dbReference>
<organism evidence="8 9">
    <name type="scientific">Streptomyces roseolus</name>
    <dbReference type="NCBI Taxonomy" id="67358"/>
    <lineage>
        <taxon>Bacteria</taxon>
        <taxon>Bacillati</taxon>
        <taxon>Actinomycetota</taxon>
        <taxon>Actinomycetes</taxon>
        <taxon>Kitasatosporales</taxon>
        <taxon>Streptomycetaceae</taxon>
        <taxon>Streptomyces</taxon>
    </lineage>
</organism>
<sequence>MTTSTSSAAHRPIPAPDNGPHLHPHLHPRPGTGHAPSHHGELLQGVFADSDGRPCAGLVTLPTTTPGTRADFTPHPGIPRDAVTVVPADRTKAARAARLAVAACAARTGRPAHGGTLHLTGAVPLGLGMGSSTSDVLATVRAVADAYGLRLDPGTTARLAVRAERASDPLMLDARPVLFAQREGRVLDVLGPALPPLLVVGCLLGGGTPVDTLALPAPTADDADLRAYAHLRDRLRRALADGDTALLGRVATASARRAQRTLGHPEFDALVALARRTGAVGVQISHSGSVAGVLHDPHTPGAAARADETRRALDAHHIPYTRTFTAGGAPDAPHPPRSRTLRQPWTPNSCSLH</sequence>
<feature type="domain" description="GHMP kinase C-terminal" evidence="7">
    <location>
        <begin position="236"/>
        <end position="305"/>
    </location>
</feature>
<keyword evidence="3 8" id="KW-0418">Kinase</keyword>